<dbReference type="GO" id="GO:0005743">
    <property type="term" value="C:mitochondrial inner membrane"/>
    <property type="evidence" value="ECO:0007669"/>
    <property type="project" value="UniProtKB-SubCell"/>
</dbReference>
<evidence type="ECO:0000256" key="1">
    <source>
        <dbReference type="ARBA" id="ARBA00004443"/>
    </source>
</evidence>
<evidence type="ECO:0000256" key="5">
    <source>
        <dbReference type="ARBA" id="ARBA00023128"/>
    </source>
</evidence>
<evidence type="ECO:0000256" key="6">
    <source>
        <dbReference type="ARBA" id="ARBA00023136"/>
    </source>
</evidence>
<keyword evidence="3" id="KW-0999">Mitochondrion inner membrane</keyword>
<evidence type="ECO:0000313" key="8">
    <source>
        <dbReference type="EMBL" id="KAA1136915.1"/>
    </source>
</evidence>
<evidence type="ECO:0000256" key="4">
    <source>
        <dbReference type="ARBA" id="ARBA00022946"/>
    </source>
</evidence>
<dbReference type="GO" id="GO:0097193">
    <property type="term" value="P:intrinsic apoptotic signaling pathway"/>
    <property type="evidence" value="ECO:0007669"/>
    <property type="project" value="InterPro"/>
</dbReference>
<evidence type="ECO:0000313" key="10">
    <source>
        <dbReference type="Proteomes" id="UP000325313"/>
    </source>
</evidence>
<dbReference type="Proteomes" id="UP000325313">
    <property type="component" value="Unassembled WGS sequence"/>
</dbReference>
<dbReference type="PANTHER" id="PTHR31107">
    <property type="entry name" value="APOPTOGENIC PROTEIN 1, MITOCHONDRIAL"/>
    <property type="match status" value="1"/>
</dbReference>
<evidence type="ECO:0000256" key="2">
    <source>
        <dbReference type="ARBA" id="ARBA00005453"/>
    </source>
</evidence>
<keyword evidence="6" id="KW-0472">Membrane</keyword>
<dbReference type="EMBL" id="VSWC01000170">
    <property type="protein sequence ID" value="KAA1071334.1"/>
    <property type="molecule type" value="Genomic_DNA"/>
</dbReference>
<dbReference type="InterPro" id="IPR018796">
    <property type="entry name" value="COA8"/>
</dbReference>
<comment type="caution">
    <text evidence="7">The sequence shown here is derived from an EMBL/GenBank/DDBJ whole genome shotgun (WGS) entry which is preliminary data.</text>
</comment>
<dbReference type="PANTHER" id="PTHR31107:SF2">
    <property type="entry name" value="CYTOCHROME C OXIDASE ASSEMBLY FACTOR 8"/>
    <property type="match status" value="1"/>
</dbReference>
<keyword evidence="9" id="KW-1185">Reference proteome</keyword>
<keyword evidence="4" id="KW-0809">Transit peptide</keyword>
<dbReference type="OrthoDB" id="6246201at2759"/>
<evidence type="ECO:0000313" key="9">
    <source>
        <dbReference type="Proteomes" id="UP000324748"/>
    </source>
</evidence>
<protein>
    <submittedName>
        <fullName evidence="7">Uncharacterized protein</fullName>
    </submittedName>
</protein>
<dbReference type="AlphaFoldDB" id="A0A5B0M691"/>
<accession>A0A5B0M691</accession>
<proteinExistence type="inferred from homology"/>
<gene>
    <name evidence="7" type="ORF">PGT21_003801</name>
    <name evidence="8" type="ORF">PGTUg99_003935</name>
</gene>
<dbReference type="Pfam" id="PF10231">
    <property type="entry name" value="COA8"/>
    <property type="match status" value="1"/>
</dbReference>
<evidence type="ECO:0000313" key="7">
    <source>
        <dbReference type="EMBL" id="KAA1071334.1"/>
    </source>
</evidence>
<sequence length="230" mass="26900">MLTRTVQPEWWFISKRVVRLYSTGPSTDSGGRRGRLTRRETLVDIGRGATEDQVGPPCARSNLRPIRYSARFSSPTTSSPPTSLVESPHRHPYSLEEFRAEPVELSGRLAELRARLELEDLQWSMFRNRVDKLNQAFWETQSTRFEALEQKQRDAALAKTVNHPPESVQERVNTRLDQFYASWLIDQKKLFMLYNWRWWGLQAALLKGGWLAQVRDLKWKLACWRDTILP</sequence>
<keyword evidence="5" id="KW-0496">Mitochondrion</keyword>
<organism evidence="7 9">
    <name type="scientific">Puccinia graminis f. sp. tritici</name>
    <dbReference type="NCBI Taxonomy" id="56615"/>
    <lineage>
        <taxon>Eukaryota</taxon>
        <taxon>Fungi</taxon>
        <taxon>Dikarya</taxon>
        <taxon>Basidiomycota</taxon>
        <taxon>Pucciniomycotina</taxon>
        <taxon>Pucciniomycetes</taxon>
        <taxon>Pucciniales</taxon>
        <taxon>Pucciniaceae</taxon>
        <taxon>Puccinia</taxon>
    </lineage>
</organism>
<name>A0A5B0M691_PUCGR</name>
<reference evidence="9 10" key="1">
    <citation type="submission" date="2019-05" db="EMBL/GenBank/DDBJ databases">
        <title>Emergence of the Ug99 lineage of the wheat stem rust pathogen through somatic hybridization.</title>
        <authorList>
            <person name="Li F."/>
            <person name="Upadhyaya N.M."/>
            <person name="Sperschneider J."/>
            <person name="Matny O."/>
            <person name="Nguyen-Phuc H."/>
            <person name="Mago R."/>
            <person name="Raley C."/>
            <person name="Miller M.E."/>
            <person name="Silverstein K.A.T."/>
            <person name="Henningsen E."/>
            <person name="Hirsch C.D."/>
            <person name="Visser B."/>
            <person name="Pretorius Z.A."/>
            <person name="Steffenson B.J."/>
            <person name="Schwessinger B."/>
            <person name="Dodds P.N."/>
            <person name="Figueroa M."/>
        </authorList>
    </citation>
    <scope>NUCLEOTIDE SEQUENCE [LARGE SCALE GENOMIC DNA]</scope>
    <source>
        <strain evidence="7">21-0</strain>
        <strain evidence="8 10">Ug99</strain>
    </source>
</reference>
<dbReference type="EMBL" id="VDEP01000015">
    <property type="protein sequence ID" value="KAA1136915.1"/>
    <property type="molecule type" value="Genomic_DNA"/>
</dbReference>
<dbReference type="Proteomes" id="UP000324748">
    <property type="component" value="Unassembled WGS sequence"/>
</dbReference>
<comment type="similarity">
    <text evidence="2">Belongs to the COA8 family.</text>
</comment>
<comment type="subcellular location">
    <subcellularLocation>
        <location evidence="1">Mitochondrion inner membrane</location>
        <topology evidence="1">Peripheral membrane protein</topology>
        <orientation evidence="1">Matrix side</orientation>
    </subcellularLocation>
</comment>
<evidence type="ECO:0000256" key="3">
    <source>
        <dbReference type="ARBA" id="ARBA00022792"/>
    </source>
</evidence>